<dbReference type="PROSITE" id="PS00407">
    <property type="entry name" value="CONNEXINS_1"/>
    <property type="match status" value="1"/>
</dbReference>
<evidence type="ECO:0000256" key="9">
    <source>
        <dbReference type="ARBA" id="ARBA00022949"/>
    </source>
</evidence>
<dbReference type="Gene3D" id="3.80.10.10">
    <property type="entry name" value="Ribonuclease Inhibitor"/>
    <property type="match status" value="2"/>
</dbReference>
<evidence type="ECO:0000256" key="6">
    <source>
        <dbReference type="ARBA" id="ARBA00022490"/>
    </source>
</evidence>
<keyword evidence="8 12" id="KW-0303">Gap junction</keyword>
<dbReference type="SUPFAM" id="SSF52058">
    <property type="entry name" value="L domain-like"/>
    <property type="match status" value="1"/>
</dbReference>
<evidence type="ECO:0000256" key="10">
    <source>
        <dbReference type="ARBA" id="ARBA00022989"/>
    </source>
</evidence>
<dbReference type="Pfam" id="PF00029">
    <property type="entry name" value="Connexin"/>
    <property type="match status" value="1"/>
</dbReference>
<keyword evidence="11 14" id="KW-0472">Membrane</keyword>
<evidence type="ECO:0000256" key="11">
    <source>
        <dbReference type="ARBA" id="ARBA00023136"/>
    </source>
</evidence>
<evidence type="ECO:0000259" key="15">
    <source>
        <dbReference type="SMART" id="SM00037"/>
    </source>
</evidence>
<evidence type="ECO:0000256" key="5">
    <source>
        <dbReference type="ARBA" id="ARBA00022475"/>
    </source>
</evidence>
<comment type="function">
    <text evidence="12">One gap junction consists of a cluster of closely packed pairs of transmembrane channels, the connexons, through which materials of low MW diffuse from one cell to a neighboring cell.</text>
</comment>
<evidence type="ECO:0000256" key="13">
    <source>
        <dbReference type="SAM" id="MobiDB-lite"/>
    </source>
</evidence>
<dbReference type="InterPro" id="IPR057288">
    <property type="entry name" value="PH_PLEKHM2"/>
</dbReference>
<protein>
    <recommendedName>
        <fullName evidence="12">Gap junction protein</fullName>
    </recommendedName>
</protein>
<keyword evidence="10 14" id="KW-1133">Transmembrane helix</keyword>
<dbReference type="GO" id="GO:0005922">
    <property type="term" value="C:connexin complex"/>
    <property type="evidence" value="ECO:0007669"/>
    <property type="project" value="InterPro"/>
</dbReference>
<evidence type="ECO:0000313" key="17">
    <source>
        <dbReference type="EMBL" id="KAF4112057.1"/>
    </source>
</evidence>
<dbReference type="PANTHER" id="PTHR11984:SF117">
    <property type="entry name" value="GAP JUNCTION PROTEIN"/>
    <property type="match status" value="1"/>
</dbReference>
<feature type="region of interest" description="Disordered" evidence="13">
    <location>
        <begin position="512"/>
        <end position="610"/>
    </location>
</feature>
<dbReference type="Gene3D" id="1.20.1440.80">
    <property type="entry name" value="Gap junction channel protein cysteine-rich domain"/>
    <property type="match status" value="1"/>
</dbReference>
<comment type="similarity">
    <text evidence="12">Belongs to the connexin family.</text>
</comment>
<dbReference type="InterPro" id="IPR013092">
    <property type="entry name" value="Connexin_N"/>
</dbReference>
<keyword evidence="9" id="KW-0965">Cell junction</keyword>
<feature type="region of interest" description="Disordered" evidence="13">
    <location>
        <begin position="389"/>
        <end position="450"/>
    </location>
</feature>
<proteinExistence type="inferred from homology"/>
<dbReference type="PROSITE" id="PS00408">
    <property type="entry name" value="CONNEXINS_2"/>
    <property type="match status" value="1"/>
</dbReference>
<evidence type="ECO:0000256" key="3">
    <source>
        <dbReference type="ARBA" id="ARBA00004651"/>
    </source>
</evidence>
<reference evidence="17 18" key="1">
    <citation type="submission" date="2020-04" db="EMBL/GenBank/DDBJ databases">
        <title>Chromosome-level genome assembly of a cyprinid fish Onychostoma macrolepis by integration of Nanopore Sequencing, Bionano and Hi-C technology.</title>
        <authorList>
            <person name="Wang D."/>
        </authorList>
    </citation>
    <scope>NUCLEOTIDE SEQUENCE [LARGE SCALE GENOMIC DNA]</scope>
    <source>
        <strain evidence="17">SWU-2019</strain>
        <tissue evidence="17">Muscle</tissue>
    </source>
</reference>
<name>A0A7J6CXJ2_9TELE</name>
<dbReference type="PROSITE" id="PS51450">
    <property type="entry name" value="LRR"/>
    <property type="match status" value="2"/>
</dbReference>
<accession>A0A7J6CXJ2</accession>
<dbReference type="GO" id="GO:0007267">
    <property type="term" value="P:cell-cell signaling"/>
    <property type="evidence" value="ECO:0007669"/>
    <property type="project" value="TreeGrafter"/>
</dbReference>
<dbReference type="InterPro" id="IPR038359">
    <property type="entry name" value="Connexin_N_sf"/>
</dbReference>
<dbReference type="InterPro" id="IPR032675">
    <property type="entry name" value="LRR_dom_sf"/>
</dbReference>
<evidence type="ECO:0000256" key="8">
    <source>
        <dbReference type="ARBA" id="ARBA00022868"/>
    </source>
</evidence>
<keyword evidence="7 12" id="KW-0812">Transmembrane</keyword>
<comment type="subunit">
    <text evidence="12">A connexon is composed of a hexamer of connexins.</text>
</comment>
<feature type="transmembrane region" description="Helical" evidence="14">
    <location>
        <begin position="1321"/>
        <end position="1341"/>
    </location>
</feature>
<keyword evidence="6" id="KW-0963">Cytoplasm</keyword>
<comment type="caution">
    <text evidence="17">The sequence shown here is derived from an EMBL/GenBank/DDBJ whole genome shotgun (WGS) entry which is preliminary data.</text>
</comment>
<keyword evidence="5" id="KW-1003">Cell membrane</keyword>
<sequence>MTGGLQLCQTNPQKGYSASALGLAYKLNVVVISQLPIDYRGQKSSIRMSSTQAGQSTVVHRLATLLRNNGESILDGSSTLTLQVGCLQHLTQLFERHLLSRTHQHGFLALPSHPADTASLLEVQFLFDMLQKTVSLKLVNPPGVKLQYVVKIFPFKSLKNLELKRIPPHCLEGLRGVYSQLEVFTCSKGVSSLEELLSLCGGDLSSALPWLELHTLNFSYNSISCLDESLSLLNVLKWLDLSHNKIQDCAEFLKPITELEHLNLAYNNLQRAPVLGLSAQAKLTTLILRNNELETINGVEQLSSLQSLDLAYNLLMEHSQLAPLSLLHNLNTLTLEGNPLYFQKTHRVSTIQHLSPRAACQGLQLDGTPLSQSDLLILPKPGQLVGQMSHTSQQVSMAPDQGGQEVSSGGGDMTDSLTVSISGVTRVRKRKHGNKVKVRRASISEPSDTDHDVRVQSALRDIVLPHKEDIERMDSFREQLGEDWLRYQHHLDDTPVNPAFPVVDIVTIKVNTNGRCTPPSPLLKTNTPPTSLELLPPPLLSSELKEEEDKEELESTDLQPETESTLQCTGHSPPNTESTLETSLGNTPATTEAYSDPKPPPEEDDDDRGVDLCRPMLVGLLLEDVERDQKRASEPLFLRVRQGHLLEVDMHQGCVKTRVELDSLQDVIATEATCTVEKMEMTHPALQLHFRYISRERRKRCYIMLDDKPQEALQVLLEVLSRVVEENKQQVDEERPETVWLQCLKCQTEFCQPTTEFDSSLSHLDELSNDHCTVICSECNSDHVVQLAAQSVPSTSTPFEQNDARYFTFDDRDNTVQLKHNEALVPGQSLLSLDSPLHSTQYSEASTEGAAAYFHTAHSFLSNCLTNQNETWVDQRTSQLINFSITDGQDSSEGLKEKVADNFCYNGYQKHQDQQSPKCTEGSKNAQFDLLSETVDHRLQLFLDVEVFGGEEELRCFLKMSIVKFGHAAEFHSLMVVSDQYIYILEITSQSEGQPSDWLRKRESHRLCELSYLEVGLGSQSIHIEFDEGAAAYTLLVRSSARCKRFFSKLTEIARELAPKSESKLKGISTTRLNPQHHLWHLVCEDALPCEEDDGHPPFRYLLAFLHQVDGSLASVSVLATKEMLFLLDEDHQWSKSQPEGQMSSGKVTVQETQPISCVSSIHLFSSDPCQVDLKLYDEMAKKEKTWSLHAEDEELVSGLKALSVGVEEVKTLLRMDAHVVWVSKQSEHSSTNHLLDEDQVSCVGGNMSWSFLTRLLDEISNHSTFVGKIWLTLLIIFRIVLTVVGGETIYQDEQSKFVCNTAQPGCENVCYDAFAPLSHVRFWVFQIIMITTPSIMYLGFAMHKIARMAEDEYRPRKRKLLSMVHRGLSRDYDEAYEMDDEVPMILEEIEPSEKDSKVVAAAKSAPASDAKSAKHDGRRRIKRDGLMKVYVLQLVSRIAFEIAFLFGQYVLYGFEVVPSYICSRSPCPHTVDCFVSRPTEKTIFLIIMYVVSILCLALTVLEILHLGIGGVRDTLRSRSARRLPIHRSSTSTICHRLASAPPGYQAVLKKDSTGKLKAEFLGDLGRESLGDANTGLQRHLKMRHLDQTYHHENVGASHSSGPDSNRIAVEQNRLNLAQEGYVSSKEKEGHA</sequence>
<dbReference type="InterPro" id="IPR031782">
    <property type="entry name" value="LIP1_N"/>
</dbReference>
<comment type="similarity">
    <text evidence="4">Belongs to the STK11IP family.</text>
</comment>
<dbReference type="InterPro" id="IPR017990">
    <property type="entry name" value="Connexin_CS"/>
</dbReference>
<evidence type="ECO:0000256" key="7">
    <source>
        <dbReference type="ARBA" id="ARBA00022692"/>
    </source>
</evidence>
<dbReference type="Pfam" id="PF25357">
    <property type="entry name" value="PH_S11IP"/>
    <property type="match status" value="1"/>
</dbReference>
<dbReference type="InterPro" id="IPR000500">
    <property type="entry name" value="Connexin"/>
</dbReference>
<dbReference type="InterPro" id="IPR019570">
    <property type="entry name" value="Connexin_CCC"/>
</dbReference>
<evidence type="ECO:0000256" key="12">
    <source>
        <dbReference type="RuleBase" id="RU000630"/>
    </source>
</evidence>
<dbReference type="SMART" id="SM00037">
    <property type="entry name" value="CNX"/>
    <property type="match status" value="1"/>
</dbReference>
<dbReference type="GO" id="GO:0005737">
    <property type="term" value="C:cytoplasm"/>
    <property type="evidence" value="ECO:0007669"/>
    <property type="project" value="UniProtKB-SubCell"/>
</dbReference>
<dbReference type="Pfam" id="PF25624">
    <property type="entry name" value="PH_S11IP_C"/>
    <property type="match status" value="1"/>
</dbReference>
<evidence type="ECO:0000259" key="16">
    <source>
        <dbReference type="SMART" id="SM01089"/>
    </source>
</evidence>
<evidence type="ECO:0000313" key="18">
    <source>
        <dbReference type="Proteomes" id="UP000579812"/>
    </source>
</evidence>
<dbReference type="Proteomes" id="UP000579812">
    <property type="component" value="Unassembled WGS sequence"/>
</dbReference>
<feature type="transmembrane region" description="Helical" evidence="14">
    <location>
        <begin position="1484"/>
        <end position="1509"/>
    </location>
</feature>
<dbReference type="EMBL" id="JAAMOB010000006">
    <property type="protein sequence ID" value="KAF4112057.1"/>
    <property type="molecule type" value="Genomic_DNA"/>
</dbReference>
<dbReference type="InterPro" id="IPR057292">
    <property type="entry name" value="PH_S11IP"/>
</dbReference>
<keyword evidence="18" id="KW-1185">Reference proteome</keyword>
<dbReference type="FunFam" id="3.80.10.10:FF:002088">
    <property type="entry name" value="Serine/threonine kinase 11-interacting protein"/>
    <property type="match status" value="1"/>
</dbReference>
<dbReference type="SMART" id="SM01089">
    <property type="entry name" value="Connexin_CCC"/>
    <property type="match status" value="1"/>
</dbReference>
<feature type="compositionally biased region" description="Basic residues" evidence="13">
    <location>
        <begin position="426"/>
        <end position="440"/>
    </location>
</feature>
<dbReference type="GO" id="GO:0005243">
    <property type="term" value="F:gap junction channel activity"/>
    <property type="evidence" value="ECO:0007669"/>
    <property type="project" value="TreeGrafter"/>
</dbReference>
<feature type="transmembrane region" description="Helical" evidence="14">
    <location>
        <begin position="1430"/>
        <end position="1452"/>
    </location>
</feature>
<dbReference type="PANTHER" id="PTHR11984">
    <property type="entry name" value="CONNEXIN"/>
    <property type="match status" value="1"/>
</dbReference>
<feature type="domain" description="Connexin cysteine-rich" evidence="16">
    <location>
        <begin position="1441"/>
        <end position="1507"/>
    </location>
</feature>
<feature type="compositionally biased region" description="Acidic residues" evidence="13">
    <location>
        <begin position="545"/>
        <end position="555"/>
    </location>
</feature>
<evidence type="ECO:0000256" key="1">
    <source>
        <dbReference type="ARBA" id="ARBA00004496"/>
    </source>
</evidence>
<dbReference type="InterPro" id="IPR057676">
    <property type="entry name" value="PH_S11IP_C"/>
</dbReference>
<comment type="subcellular location">
    <subcellularLocation>
        <location evidence="2">Cell junction</location>
        <location evidence="2">Gap junction</location>
    </subcellularLocation>
    <subcellularLocation>
        <location evidence="3 12">Cell membrane</location>
        <topology evidence="3 12">Multi-pass membrane protein</topology>
    </subcellularLocation>
    <subcellularLocation>
        <location evidence="1">Cytoplasm</location>
    </subcellularLocation>
</comment>
<evidence type="ECO:0000256" key="14">
    <source>
        <dbReference type="SAM" id="Phobius"/>
    </source>
</evidence>
<evidence type="ECO:0000256" key="4">
    <source>
        <dbReference type="ARBA" id="ARBA00008771"/>
    </source>
</evidence>
<gene>
    <name evidence="17" type="ORF">G5714_006852</name>
</gene>
<evidence type="ECO:0000256" key="2">
    <source>
        <dbReference type="ARBA" id="ARBA00004610"/>
    </source>
</evidence>
<organism evidence="17 18">
    <name type="scientific">Onychostoma macrolepis</name>
    <dbReference type="NCBI Taxonomy" id="369639"/>
    <lineage>
        <taxon>Eukaryota</taxon>
        <taxon>Metazoa</taxon>
        <taxon>Chordata</taxon>
        <taxon>Craniata</taxon>
        <taxon>Vertebrata</taxon>
        <taxon>Euteleostomi</taxon>
        <taxon>Actinopterygii</taxon>
        <taxon>Neopterygii</taxon>
        <taxon>Teleostei</taxon>
        <taxon>Ostariophysi</taxon>
        <taxon>Cypriniformes</taxon>
        <taxon>Cyprinidae</taxon>
        <taxon>Acrossocheilinae</taxon>
        <taxon>Onychostoma</taxon>
    </lineage>
</organism>
<dbReference type="PRINTS" id="PR00206">
    <property type="entry name" value="CONNEXIN"/>
</dbReference>
<feature type="compositionally biased region" description="Polar residues" evidence="13">
    <location>
        <begin position="559"/>
        <end position="593"/>
    </location>
</feature>
<feature type="domain" description="Connexin N-terminal" evidence="15">
    <location>
        <begin position="1289"/>
        <end position="1322"/>
    </location>
</feature>
<dbReference type="Pfam" id="PF15904">
    <property type="entry name" value="LIP1"/>
    <property type="match status" value="1"/>
</dbReference>
<dbReference type="Pfam" id="PF23142">
    <property type="entry name" value="PH_PLEKHM2"/>
    <property type="match status" value="1"/>
</dbReference>
<dbReference type="InterPro" id="IPR001611">
    <property type="entry name" value="Leu-rich_rpt"/>
</dbReference>